<evidence type="ECO:0000313" key="6">
    <source>
        <dbReference type="EMBL" id="BAL96304.1"/>
    </source>
</evidence>
<dbReference type="InterPro" id="IPR058163">
    <property type="entry name" value="LysR-type_TF_proteobact-type"/>
</dbReference>
<dbReference type="PANTHER" id="PTHR30537">
    <property type="entry name" value="HTH-TYPE TRANSCRIPTIONAL REGULATOR"/>
    <property type="match status" value="1"/>
</dbReference>
<dbReference type="HOGENOM" id="CLU_039613_16_1_4"/>
<name>I0HTG7_RUBGI</name>
<dbReference type="Gene3D" id="3.40.190.290">
    <property type="match status" value="1"/>
</dbReference>
<proteinExistence type="inferred from homology"/>
<evidence type="ECO:0000256" key="1">
    <source>
        <dbReference type="ARBA" id="ARBA00009437"/>
    </source>
</evidence>
<dbReference type="GO" id="GO:0006351">
    <property type="term" value="P:DNA-templated transcription"/>
    <property type="evidence" value="ECO:0007669"/>
    <property type="project" value="TreeGrafter"/>
</dbReference>
<feature type="domain" description="HTH lysR-type" evidence="5">
    <location>
        <begin position="1"/>
        <end position="61"/>
    </location>
</feature>
<keyword evidence="2" id="KW-0805">Transcription regulation</keyword>
<dbReference type="Pfam" id="PF03466">
    <property type="entry name" value="LysR_substrate"/>
    <property type="match status" value="1"/>
</dbReference>
<dbReference type="AlphaFoldDB" id="I0HTG7"/>
<evidence type="ECO:0000256" key="3">
    <source>
        <dbReference type="ARBA" id="ARBA00023125"/>
    </source>
</evidence>
<dbReference type="GO" id="GO:0043565">
    <property type="term" value="F:sequence-specific DNA binding"/>
    <property type="evidence" value="ECO:0007669"/>
    <property type="project" value="TreeGrafter"/>
</dbReference>
<keyword evidence="3" id="KW-0238">DNA-binding</keyword>
<evidence type="ECO:0000256" key="4">
    <source>
        <dbReference type="ARBA" id="ARBA00023163"/>
    </source>
</evidence>
<dbReference type="PROSITE" id="PS50931">
    <property type="entry name" value="HTH_LYSR"/>
    <property type="match status" value="1"/>
</dbReference>
<dbReference type="InterPro" id="IPR036388">
    <property type="entry name" value="WH-like_DNA-bd_sf"/>
</dbReference>
<dbReference type="RefSeq" id="WP_014429165.1">
    <property type="nucleotide sequence ID" value="NC_017075.1"/>
</dbReference>
<protein>
    <submittedName>
        <fullName evidence="6">Transcriptional regulator, LysR family</fullName>
    </submittedName>
</protein>
<gene>
    <name evidence="6" type="ordered locus">RGE_29650</name>
</gene>
<dbReference type="Gene3D" id="1.10.10.10">
    <property type="entry name" value="Winged helix-like DNA-binding domain superfamily/Winged helix DNA-binding domain"/>
    <property type="match status" value="1"/>
</dbReference>
<evidence type="ECO:0000259" key="5">
    <source>
        <dbReference type="PROSITE" id="PS50931"/>
    </source>
</evidence>
<dbReference type="SUPFAM" id="SSF46785">
    <property type="entry name" value="Winged helix' DNA-binding domain"/>
    <property type="match status" value="1"/>
</dbReference>
<dbReference type="InterPro" id="IPR036390">
    <property type="entry name" value="WH_DNA-bd_sf"/>
</dbReference>
<dbReference type="InterPro" id="IPR000847">
    <property type="entry name" value="LysR_HTH_N"/>
</dbReference>
<comment type="similarity">
    <text evidence="1">Belongs to the LysR transcriptional regulatory family.</text>
</comment>
<dbReference type="KEGG" id="rge:RGE_29650"/>
<accession>I0HTG7</accession>
<dbReference type="InterPro" id="IPR005119">
    <property type="entry name" value="LysR_subst-bd"/>
</dbReference>
<sequence length="311" mass="33618">MSTELRGALDAFITAADAGSFSAAARRLGLTPAAVSKSVAQLEARLGVRLFQRSTRSLALTTDGERLYGQVRLPWHEIGTALTELRQGAGKPAGTLKIALAPTVGREYVLPLLAGFVRRYPEVLPDLHFDNHQVDLVAEGFDVAIGGGIELTDALIARELARVQLVLAASPDYLKAQGRPGHPRDLPRHHGLLRRSLVTGRTVPWSLKNAEGEELVANVRPVMVLDDPEAMARAAAMGLGIAMLPLPHALPLLESGALARVLPGWHAEARPLSIYYTSRRLLPAKLRVFVDYIVEQFRASGHADRFAPPLG</sequence>
<dbReference type="CDD" id="cd08422">
    <property type="entry name" value="PBP2_CrgA_like"/>
    <property type="match status" value="1"/>
</dbReference>
<dbReference type="SUPFAM" id="SSF53850">
    <property type="entry name" value="Periplasmic binding protein-like II"/>
    <property type="match status" value="1"/>
</dbReference>
<dbReference type="eggNOG" id="COG0583">
    <property type="taxonomic scope" value="Bacteria"/>
</dbReference>
<reference evidence="6 7" key="1">
    <citation type="journal article" date="2012" name="J. Bacteriol.">
        <title>Complete genome sequence of phototrophic betaproteobacterium Rubrivivax gelatinosus IL144.</title>
        <authorList>
            <person name="Nagashima S."/>
            <person name="Kamimura A."/>
            <person name="Shimizu T."/>
            <person name="Nakamura-isaki S."/>
            <person name="Aono E."/>
            <person name="Sakamoto K."/>
            <person name="Ichikawa N."/>
            <person name="Nakazawa H."/>
            <person name="Sekine M."/>
            <person name="Yamazaki S."/>
            <person name="Fujita N."/>
            <person name="Shimada K."/>
            <person name="Hanada S."/>
            <person name="Nagashima K.V.P."/>
        </authorList>
    </citation>
    <scope>NUCLEOTIDE SEQUENCE [LARGE SCALE GENOMIC DNA]</scope>
    <source>
        <strain evidence="7">NBRC 100245 / IL144</strain>
    </source>
</reference>
<keyword evidence="7" id="KW-1185">Reference proteome</keyword>
<keyword evidence="4" id="KW-0804">Transcription</keyword>
<dbReference type="PATRIC" id="fig|983917.3.peg.2893"/>
<dbReference type="Proteomes" id="UP000007883">
    <property type="component" value="Chromosome"/>
</dbReference>
<evidence type="ECO:0000313" key="7">
    <source>
        <dbReference type="Proteomes" id="UP000007883"/>
    </source>
</evidence>
<dbReference type="FunFam" id="1.10.10.10:FF:000001">
    <property type="entry name" value="LysR family transcriptional regulator"/>
    <property type="match status" value="1"/>
</dbReference>
<dbReference type="Pfam" id="PF00126">
    <property type="entry name" value="HTH_1"/>
    <property type="match status" value="1"/>
</dbReference>
<evidence type="ECO:0000256" key="2">
    <source>
        <dbReference type="ARBA" id="ARBA00023015"/>
    </source>
</evidence>
<dbReference type="PRINTS" id="PR00039">
    <property type="entry name" value="HTHLYSR"/>
</dbReference>
<dbReference type="PANTHER" id="PTHR30537:SF72">
    <property type="entry name" value="LYSR FAMILY TRANSCRIPTIONAL REGULATOR"/>
    <property type="match status" value="1"/>
</dbReference>
<dbReference type="GO" id="GO:0003700">
    <property type="term" value="F:DNA-binding transcription factor activity"/>
    <property type="evidence" value="ECO:0007669"/>
    <property type="project" value="InterPro"/>
</dbReference>
<dbReference type="STRING" id="983917.RGE_29650"/>
<organism evidence="6 7">
    <name type="scientific">Rubrivivax gelatinosus (strain NBRC 100245 / IL144)</name>
    <dbReference type="NCBI Taxonomy" id="983917"/>
    <lineage>
        <taxon>Bacteria</taxon>
        <taxon>Pseudomonadati</taxon>
        <taxon>Pseudomonadota</taxon>
        <taxon>Betaproteobacteria</taxon>
        <taxon>Burkholderiales</taxon>
        <taxon>Sphaerotilaceae</taxon>
        <taxon>Rubrivivax</taxon>
    </lineage>
</organism>
<dbReference type="EMBL" id="AP012320">
    <property type="protein sequence ID" value="BAL96304.1"/>
    <property type="molecule type" value="Genomic_DNA"/>
</dbReference>